<dbReference type="PROSITE" id="PS50005">
    <property type="entry name" value="TPR"/>
    <property type="match status" value="2"/>
</dbReference>
<protein>
    <submittedName>
        <fullName evidence="3">Glycosyltransferase</fullName>
        <ecNumber evidence="3">2.4.-.-</ecNumber>
    </submittedName>
</protein>
<keyword evidence="1" id="KW-0802">TPR repeat</keyword>
<proteinExistence type="predicted"/>
<evidence type="ECO:0000259" key="2">
    <source>
        <dbReference type="Pfam" id="PF00534"/>
    </source>
</evidence>
<dbReference type="InterPro" id="IPR001296">
    <property type="entry name" value="Glyco_trans_1"/>
</dbReference>
<sequence>MHPLLNFKSRKAEQAKEIARLSVEADTARDRRDWATAAEAYRKVLKAKPERADLWVQLGHAEKERGNHGGAGEAYNQSLRLDPTNADTLLQIGHLRKLQGAIDEAGAYYLQAAELDPSLRYALDELRSLSLRGVEIDQNRLGEVVQAASKARRRPVSRRKKEADAPVDVTNLLSTIAQIDGDQERLAQLENAIRAGAEAQDELRAMIESQKAEVHLVFDISDLVGYFKNARLPTGIQRVQIEVVSGLLREPDLRFDVSVCSFSSARDHWVEVPTDLFLRLSDLARSNGDMAEPEWLDALEELTVEIDLGEAFDFARGAYLINLGTSWWLQNYFLHVREAKERFGIHYIPFVHDMIPIMTPEHCTRPLTQDFISWAMGVFSHADYFFTNSEASKRDLISVAQTLGYTLDTDQVHVVRLDADFRKATIATPIPSTLKRYGLTEGGYVLFVSTIESRKNHLNAFKAWLQLLKDHPAKDVLPLVCVGNRGWLNDTVFAQLDGNPELRSKVKMVSKVADEDLANLYRACAFTIYPSSYEGWGLPVTESLSYGKAALLSDASSLPEAGGDFADFFPLGDQGAFMFSLERLMFDREYRRSREVRIETGFQPRPWADLGREISDQIGEWFGQHADRPMVHPRPDLGHYHWMRRNEATSIAPGMVSPEVFRTGTGWSQPDAWGTWTKPGGGTLTFNLDQVEGPLRLYVGLLGLGTEDTDYIVSFNGVPARTGALGRGTTQWIPMTVPPQDYASGSLHVGIWGSAKEDFSVTTGGVDTRVVSVGLIGFMICREDDYASRVAFTEALTFEDLPNLAEARRLNL</sequence>
<dbReference type="PANTHER" id="PTHR46401">
    <property type="entry name" value="GLYCOSYLTRANSFERASE WBBK-RELATED"/>
    <property type="match status" value="1"/>
</dbReference>
<dbReference type="PANTHER" id="PTHR46401:SF8">
    <property type="entry name" value="BLL6006 PROTEIN"/>
    <property type="match status" value="1"/>
</dbReference>
<name>A0ABW0FRR9_9CAUL</name>
<dbReference type="Pfam" id="PF00534">
    <property type="entry name" value="Glycos_transf_1"/>
    <property type="match status" value="1"/>
</dbReference>
<dbReference type="RefSeq" id="WP_374037464.1">
    <property type="nucleotide sequence ID" value="NZ_CP169082.1"/>
</dbReference>
<evidence type="ECO:0000256" key="1">
    <source>
        <dbReference type="PROSITE-ProRule" id="PRU00339"/>
    </source>
</evidence>
<comment type="caution">
    <text evidence="3">The sequence shown here is derived from an EMBL/GenBank/DDBJ whole genome shotgun (WGS) entry which is preliminary data.</text>
</comment>
<dbReference type="SMART" id="SM00028">
    <property type="entry name" value="TPR"/>
    <property type="match status" value="3"/>
</dbReference>
<dbReference type="Proteomes" id="UP001596152">
    <property type="component" value="Unassembled WGS sequence"/>
</dbReference>
<keyword evidence="4" id="KW-1185">Reference proteome</keyword>
<dbReference type="Gene3D" id="3.40.50.2000">
    <property type="entry name" value="Glycogen Phosphorylase B"/>
    <property type="match status" value="1"/>
</dbReference>
<accession>A0ABW0FRR9</accession>
<feature type="domain" description="Glycosyl transferase family 1" evidence="2">
    <location>
        <begin position="443"/>
        <end position="589"/>
    </location>
</feature>
<gene>
    <name evidence="3" type="ORF">ACFPIE_08695</name>
</gene>
<dbReference type="InterPro" id="IPR011990">
    <property type="entry name" value="TPR-like_helical_dom_sf"/>
</dbReference>
<dbReference type="Pfam" id="PF13432">
    <property type="entry name" value="TPR_16"/>
    <property type="match status" value="1"/>
</dbReference>
<feature type="repeat" description="TPR" evidence="1">
    <location>
        <begin position="52"/>
        <end position="85"/>
    </location>
</feature>
<dbReference type="CDD" id="cd03809">
    <property type="entry name" value="GT4_MtfB-like"/>
    <property type="match status" value="1"/>
</dbReference>
<dbReference type="SUPFAM" id="SSF48452">
    <property type="entry name" value="TPR-like"/>
    <property type="match status" value="1"/>
</dbReference>
<evidence type="ECO:0000313" key="3">
    <source>
        <dbReference type="EMBL" id="MFC5343989.1"/>
    </source>
</evidence>
<dbReference type="EC" id="2.4.-.-" evidence="3"/>
<keyword evidence="3" id="KW-0328">Glycosyltransferase</keyword>
<reference evidence="4" key="1">
    <citation type="journal article" date="2019" name="Int. J. Syst. Evol. Microbiol.">
        <title>The Global Catalogue of Microorganisms (GCM) 10K type strain sequencing project: providing services to taxonomists for standard genome sequencing and annotation.</title>
        <authorList>
            <consortium name="The Broad Institute Genomics Platform"/>
            <consortium name="The Broad Institute Genome Sequencing Center for Infectious Disease"/>
            <person name="Wu L."/>
            <person name="Ma J."/>
        </authorList>
    </citation>
    <scope>NUCLEOTIDE SEQUENCE [LARGE SCALE GENOMIC DNA]</scope>
    <source>
        <strain evidence="4">JCM 12125</strain>
    </source>
</reference>
<dbReference type="Gene3D" id="1.25.40.10">
    <property type="entry name" value="Tetratricopeptide repeat domain"/>
    <property type="match status" value="1"/>
</dbReference>
<feature type="repeat" description="TPR" evidence="1">
    <location>
        <begin position="86"/>
        <end position="119"/>
    </location>
</feature>
<keyword evidence="3" id="KW-0808">Transferase</keyword>
<dbReference type="InterPro" id="IPR019734">
    <property type="entry name" value="TPR_rpt"/>
</dbReference>
<evidence type="ECO:0000313" key="4">
    <source>
        <dbReference type="Proteomes" id="UP001596152"/>
    </source>
</evidence>
<dbReference type="GO" id="GO:0016757">
    <property type="term" value="F:glycosyltransferase activity"/>
    <property type="evidence" value="ECO:0007669"/>
    <property type="project" value="UniProtKB-KW"/>
</dbReference>
<dbReference type="SUPFAM" id="SSF53756">
    <property type="entry name" value="UDP-Glycosyltransferase/glycogen phosphorylase"/>
    <property type="match status" value="1"/>
</dbReference>
<organism evidence="3 4">
    <name type="scientific">Brevundimonas staleyi</name>
    <dbReference type="NCBI Taxonomy" id="74326"/>
    <lineage>
        <taxon>Bacteria</taxon>
        <taxon>Pseudomonadati</taxon>
        <taxon>Pseudomonadota</taxon>
        <taxon>Alphaproteobacteria</taxon>
        <taxon>Caulobacterales</taxon>
        <taxon>Caulobacteraceae</taxon>
        <taxon>Brevundimonas</taxon>
    </lineage>
</organism>
<dbReference type="EMBL" id="JBHSLF010000017">
    <property type="protein sequence ID" value="MFC5343989.1"/>
    <property type="molecule type" value="Genomic_DNA"/>
</dbReference>